<sequence length="228" mass="24991">MFGELGDRWGQLQAAFAIGTLAELRADYDLAEQRFRAALEMATELDLRPEMSYQTSWLGRVALLRGDLVEARVLHERAMRLATEQGFTPGEMYARLGLALGLRREGKPDDAERHLKLLLAWHRDHDAPSGEALVLAELGFIAELRGDAELARRTQREGLAAARRSRDPRAVALGVEGLAGAEALAGNTRRARRLLAVAARLREGVGTPLRPGERGDVERIAARVAAGK</sequence>
<reference evidence="2" key="2">
    <citation type="submission" date="2012-01" db="EMBL/GenBank/DDBJ databases">
        <title>Noncontiguous Finished sequence of chromosome of Saccharomonospora glauca K62.</title>
        <authorList>
            <consortium name="US DOE Joint Genome Institute"/>
            <person name="Lucas S."/>
            <person name="Han J."/>
            <person name="Lapidus A."/>
            <person name="Cheng J.-F."/>
            <person name="Goodwin L."/>
            <person name="Pitluck S."/>
            <person name="Peters L."/>
            <person name="Mikhailova N."/>
            <person name="Held B."/>
            <person name="Detter J.C."/>
            <person name="Han C."/>
            <person name="Tapia R."/>
            <person name="Land M."/>
            <person name="Hauser L."/>
            <person name="Kyrpides N."/>
            <person name="Ivanova N."/>
            <person name="Pagani I."/>
            <person name="Brambilla E.-M."/>
            <person name="Klenk H.-P."/>
            <person name="Woyke T."/>
        </authorList>
    </citation>
    <scope>NUCLEOTIDE SEQUENCE [LARGE SCALE GENOMIC DNA]</scope>
    <source>
        <strain evidence="2">K62</strain>
    </source>
</reference>
<dbReference type="HOGENOM" id="CLU_1214098_0_0_11"/>
<accession>I1D2H9</accession>
<dbReference type="EMBL" id="CM001484">
    <property type="protein sequence ID" value="EIE99153.1"/>
    <property type="molecule type" value="Genomic_DNA"/>
</dbReference>
<evidence type="ECO:0000313" key="1">
    <source>
        <dbReference type="EMBL" id="EIE99153.1"/>
    </source>
</evidence>
<protein>
    <submittedName>
        <fullName evidence="1">ATP-dependent transcriptional regulator</fullName>
    </submittedName>
</protein>
<dbReference type="Proteomes" id="UP000005087">
    <property type="component" value="Chromosome"/>
</dbReference>
<organism evidence="1 2">
    <name type="scientific">Saccharomonospora glauca K62</name>
    <dbReference type="NCBI Taxonomy" id="928724"/>
    <lineage>
        <taxon>Bacteria</taxon>
        <taxon>Bacillati</taxon>
        <taxon>Actinomycetota</taxon>
        <taxon>Actinomycetes</taxon>
        <taxon>Pseudonocardiales</taxon>
        <taxon>Pseudonocardiaceae</taxon>
        <taxon>Saccharomonospora</taxon>
    </lineage>
</organism>
<dbReference type="Gene3D" id="1.25.40.10">
    <property type="entry name" value="Tetratricopeptide repeat domain"/>
    <property type="match status" value="1"/>
</dbReference>
<dbReference type="eggNOG" id="COG3903">
    <property type="taxonomic scope" value="Bacteria"/>
</dbReference>
<keyword evidence="2" id="KW-1185">Reference proteome</keyword>
<gene>
    <name evidence="1" type="ORF">SacglDRAFT_02256</name>
</gene>
<evidence type="ECO:0000313" key="2">
    <source>
        <dbReference type="Proteomes" id="UP000005087"/>
    </source>
</evidence>
<dbReference type="InterPro" id="IPR011990">
    <property type="entry name" value="TPR-like_helical_dom_sf"/>
</dbReference>
<dbReference type="AlphaFoldDB" id="I1D2H9"/>
<dbReference type="STRING" id="928724.SacglDRAFT_02256"/>
<proteinExistence type="predicted"/>
<reference evidence="1 2" key="1">
    <citation type="submission" date="2011-09" db="EMBL/GenBank/DDBJ databases">
        <authorList>
            <consortium name="US DOE Joint Genome Institute (JGI-PGF)"/>
            <person name="Lucas S."/>
            <person name="Han J."/>
            <person name="Lapidus A."/>
            <person name="Cheng J.-F."/>
            <person name="Goodwin L."/>
            <person name="Pitluck S."/>
            <person name="Peters L."/>
            <person name="Land M.L."/>
            <person name="Hauser L."/>
            <person name="Brambilla E."/>
            <person name="Klenk H.-P."/>
            <person name="Woyke T.J."/>
        </authorList>
    </citation>
    <scope>NUCLEOTIDE SEQUENCE [LARGE SCALE GENOMIC DNA]</scope>
    <source>
        <strain evidence="1 2">K62</strain>
    </source>
</reference>
<dbReference type="SUPFAM" id="SSF48452">
    <property type="entry name" value="TPR-like"/>
    <property type="match status" value="1"/>
</dbReference>
<name>I1D2H9_9PSEU</name>